<dbReference type="InterPro" id="IPR050900">
    <property type="entry name" value="Transposase_IS3/IS150/IS904"/>
</dbReference>
<dbReference type="PROSITE" id="PS50994">
    <property type="entry name" value="INTEGRASE"/>
    <property type="match status" value="1"/>
</dbReference>
<organism evidence="2 3">
    <name type="scientific">Brucella grignonensis</name>
    <dbReference type="NCBI Taxonomy" id="94627"/>
    <lineage>
        <taxon>Bacteria</taxon>
        <taxon>Pseudomonadati</taxon>
        <taxon>Pseudomonadota</taxon>
        <taxon>Alphaproteobacteria</taxon>
        <taxon>Hyphomicrobiales</taxon>
        <taxon>Brucellaceae</taxon>
        <taxon>Brucella/Ochrobactrum group</taxon>
        <taxon>Brucella</taxon>
    </lineage>
</organism>
<dbReference type="PANTHER" id="PTHR46889:SF4">
    <property type="entry name" value="TRANSPOSASE INSO FOR INSERTION SEQUENCE ELEMENT IS911B-RELATED"/>
    <property type="match status" value="1"/>
</dbReference>
<feature type="domain" description="Integrase catalytic" evidence="1">
    <location>
        <begin position="36"/>
        <end position="119"/>
    </location>
</feature>
<proteinExistence type="predicted"/>
<evidence type="ECO:0000313" key="3">
    <source>
        <dbReference type="Proteomes" id="UP000216478"/>
    </source>
</evidence>
<dbReference type="GO" id="GO:0015074">
    <property type="term" value="P:DNA integration"/>
    <property type="evidence" value="ECO:0007669"/>
    <property type="project" value="InterPro"/>
</dbReference>
<comment type="caution">
    <text evidence="2">The sequence shown here is derived from an EMBL/GenBank/DDBJ whole genome shotgun (WGS) entry which is preliminary data.</text>
</comment>
<keyword evidence="3" id="KW-1185">Reference proteome</keyword>
<protein>
    <submittedName>
        <fullName evidence="2">Integrase core domain protein</fullName>
    </submittedName>
</protein>
<dbReference type="InterPro" id="IPR012337">
    <property type="entry name" value="RNaseH-like_sf"/>
</dbReference>
<dbReference type="InterPro" id="IPR001584">
    <property type="entry name" value="Integrase_cat-core"/>
</dbReference>
<dbReference type="Pfam" id="PF00665">
    <property type="entry name" value="rve"/>
    <property type="match status" value="1"/>
</dbReference>
<evidence type="ECO:0000259" key="1">
    <source>
        <dbReference type="PROSITE" id="PS50994"/>
    </source>
</evidence>
<name>A0A256F143_9HYPH</name>
<dbReference type="AlphaFoldDB" id="A0A256F143"/>
<dbReference type="PANTHER" id="PTHR46889">
    <property type="entry name" value="TRANSPOSASE INSF FOR INSERTION SEQUENCE IS3B-RELATED"/>
    <property type="match status" value="1"/>
</dbReference>
<dbReference type="SUPFAM" id="SSF53098">
    <property type="entry name" value="Ribonuclease H-like"/>
    <property type="match status" value="1"/>
</dbReference>
<accession>A0A256F143</accession>
<reference evidence="2 3" key="1">
    <citation type="submission" date="2017-07" db="EMBL/GenBank/DDBJ databases">
        <title>Phylogenetic study on the rhizospheric bacterium Ochrobactrum sp. A44.</title>
        <authorList>
            <person name="Krzyzanowska D.M."/>
            <person name="Ossowicki A."/>
            <person name="Rajewska M."/>
            <person name="Maciag T."/>
            <person name="Kaczynski Z."/>
            <person name="Czerwicka M."/>
            <person name="Jafra S."/>
        </authorList>
    </citation>
    <scope>NUCLEOTIDE SEQUENCE [LARGE SCALE GENOMIC DNA]</scope>
    <source>
        <strain evidence="2 3">OgA9a</strain>
    </source>
</reference>
<dbReference type="Gene3D" id="3.30.420.10">
    <property type="entry name" value="Ribonuclease H-like superfamily/Ribonuclease H"/>
    <property type="match status" value="1"/>
</dbReference>
<gene>
    <name evidence="2" type="ORF">CEV33_2986</name>
</gene>
<dbReference type="GO" id="GO:0003676">
    <property type="term" value="F:nucleic acid binding"/>
    <property type="evidence" value="ECO:0007669"/>
    <property type="project" value="InterPro"/>
</dbReference>
<dbReference type="Proteomes" id="UP000216478">
    <property type="component" value="Unassembled WGS sequence"/>
</dbReference>
<evidence type="ECO:0000313" key="2">
    <source>
        <dbReference type="EMBL" id="OYR08589.1"/>
    </source>
</evidence>
<dbReference type="InterPro" id="IPR036397">
    <property type="entry name" value="RNaseH_sf"/>
</dbReference>
<dbReference type="EMBL" id="NNRL01000165">
    <property type="protein sequence ID" value="OYR08589.1"/>
    <property type="molecule type" value="Genomic_DNA"/>
</dbReference>
<sequence length="119" mass="13563">MKQENLIVATPKRRRYRSYLGEISPAPENLINRDFQATAPNEKWLTDITEFHIPAGKVYLSPIIDCFDGLVISWSIGTRPDAELVNSMLDAAIETVTGKDERPILHSDRGAHYRWPGWL</sequence>